<gene>
    <name evidence="2" type="ordered locus">WS0888</name>
</gene>
<dbReference type="Proteomes" id="UP000000422">
    <property type="component" value="Chromosome"/>
</dbReference>
<name>Q7M9I8_WOLSU</name>
<dbReference type="RefSeq" id="WP_011138790.1">
    <property type="nucleotide sequence ID" value="NC_005090.1"/>
</dbReference>
<evidence type="ECO:0000313" key="2">
    <source>
        <dbReference type="EMBL" id="CAE09993.1"/>
    </source>
</evidence>
<sequence>MSAGFGLWVNLLFTFVMFYLAWVDYRTFATPHHRDFKSIIMSTGVLGTFVGIFAGLLEFDTLKIEESVPPLLEGLKVAFYTSIMGMGLAILLSVLQKRRHVKSDTQVATDYFIQQASKLDHLESLPGLLPLLVRQLEQLERIDERQKSQHERLFALLEERLLEVKRSLEATIDQLAKGASEEIIAALERVIADFNQNLSEQFGENFKELNAATLKMITWQENYKSSIEEIEKSLELSRGAMESTSLSMGKILESNQEVRAFYEELGALLKLYRGENEELSAHLESFAGLRGRALEAVEEIHRLFGDSSAQLKILGEEVTSSTKEAQESLTQSSRWLQERIQSDISLAQQHFTEHLGGLSTEFKALVVSLREQLGEGANEVLSLLQKSSQESSAFLLEQEKMAKESTLVLFAKLKERFERLSEAFLTQNKGALEGMALDFRGFWEEYATRWRESSELTQGTLLETNQQVRASFAELSEGVLAQNSAMGEQIKAGFEGMTQGALSGLMILAKALEGGIDGVKKSVSEMNQTLAKETLQTLQNHSQSQLGLLGESTTAIQTRLLELEEGAQKSLKNLALEYVKLLQKITKESVSAPKEASLAIIKEFEVLQKEVISTITSTNQTLLANKREIEGILKILQENVTSSLESTTALNENLVSSLRDLDRSLSSLTGDFKRDYEWFLRRIKELIGSRSGF</sequence>
<dbReference type="eggNOG" id="COG0497">
    <property type="taxonomic scope" value="Bacteria"/>
</dbReference>
<evidence type="ECO:0000256" key="1">
    <source>
        <dbReference type="SAM" id="Phobius"/>
    </source>
</evidence>
<keyword evidence="1" id="KW-0812">Transmembrane</keyword>
<dbReference type="STRING" id="273121.WS0888"/>
<proteinExistence type="predicted"/>
<reference evidence="2 3" key="1">
    <citation type="journal article" date="2003" name="Proc. Natl. Acad. Sci. U.S.A.">
        <title>Complete genome sequence and analysis of Wolinella succinogenes.</title>
        <authorList>
            <person name="Baar C."/>
            <person name="Eppinger M."/>
            <person name="Raddatz G."/>
            <person name="Simon JM."/>
            <person name="Lanz C."/>
            <person name="Klimmek O."/>
            <person name="Nandakumar R."/>
            <person name="Gross R."/>
            <person name="Rosinus A."/>
            <person name="Keller H."/>
            <person name="Jagtap P."/>
            <person name="Linke B."/>
            <person name="Meyer F."/>
            <person name="Lederer H."/>
            <person name="Schuster S.C."/>
        </authorList>
    </citation>
    <scope>NUCLEOTIDE SEQUENCE [LARGE SCALE GENOMIC DNA]</scope>
    <source>
        <strain evidence="3">ATCC 29543 / DSM 1740 / CCUG 13145 / JCM 31913 / LMG 7466 / NCTC 11488 / FDC 602W</strain>
    </source>
</reference>
<dbReference type="HOGENOM" id="CLU_424995_0_0_7"/>
<dbReference type="SUPFAM" id="SSF58113">
    <property type="entry name" value="Apolipoprotein A-I"/>
    <property type="match status" value="1"/>
</dbReference>
<feature type="transmembrane region" description="Helical" evidence="1">
    <location>
        <begin position="77"/>
        <end position="95"/>
    </location>
</feature>
<feature type="transmembrane region" description="Helical" evidence="1">
    <location>
        <begin position="6"/>
        <end position="25"/>
    </location>
</feature>
<keyword evidence="3" id="KW-1185">Reference proteome</keyword>
<dbReference type="KEGG" id="wsu:WS0888"/>
<accession>Q7M9I8</accession>
<keyword evidence="1" id="KW-0472">Membrane</keyword>
<dbReference type="Gene3D" id="1.10.287.950">
    <property type="entry name" value="Methyl-accepting chemotaxis protein"/>
    <property type="match status" value="1"/>
</dbReference>
<protein>
    <submittedName>
        <fullName evidence="2">PUTATIVE MEMBRANE PROTEIN</fullName>
    </submittedName>
</protein>
<evidence type="ECO:0000313" key="3">
    <source>
        <dbReference type="Proteomes" id="UP000000422"/>
    </source>
</evidence>
<keyword evidence="1" id="KW-1133">Transmembrane helix</keyword>
<organism evidence="3">
    <name type="scientific">Wolinella succinogenes (strain ATCC 29543 / DSM 1740 / CCUG 13145 / JCM 31913 / LMG 7466 / NCTC 11488 / FDC 602W)</name>
    <name type="common">Vibrio succinogenes</name>
    <dbReference type="NCBI Taxonomy" id="273121"/>
    <lineage>
        <taxon>Bacteria</taxon>
        <taxon>Pseudomonadati</taxon>
        <taxon>Campylobacterota</taxon>
        <taxon>Epsilonproteobacteria</taxon>
        <taxon>Campylobacterales</taxon>
        <taxon>Helicobacteraceae</taxon>
        <taxon>Wolinella</taxon>
    </lineage>
</organism>
<dbReference type="AlphaFoldDB" id="Q7M9I8"/>
<dbReference type="EMBL" id="BX571659">
    <property type="protein sequence ID" value="CAE09993.1"/>
    <property type="molecule type" value="Genomic_DNA"/>
</dbReference>
<feature type="transmembrane region" description="Helical" evidence="1">
    <location>
        <begin position="37"/>
        <end position="57"/>
    </location>
</feature>